<comment type="caution">
    <text evidence="1">The sequence shown here is derived from an EMBL/GenBank/DDBJ whole genome shotgun (WGS) entry which is preliminary data.</text>
</comment>
<sequence>MFRAGVNEFDSLLPSCSVVRNKEQPPLQANKIDEYAVLRPAEGIVVGEDTKRGLGEEQIPQVEPSLRVIMVAFRDPNDSVNPKLDAATVDVTLLRVDLMKVLEKVTTAKSDIGNLQSISKRLVQFLTKENERIMARLEDYEGEQGGTILE</sequence>
<dbReference type="Proteomes" id="UP001066276">
    <property type="component" value="Chromosome 11"/>
</dbReference>
<gene>
    <name evidence="1" type="ORF">NDU88_000814</name>
</gene>
<protein>
    <submittedName>
        <fullName evidence="1">Uncharacterized protein</fullName>
    </submittedName>
</protein>
<evidence type="ECO:0000313" key="2">
    <source>
        <dbReference type="Proteomes" id="UP001066276"/>
    </source>
</evidence>
<proteinExistence type="predicted"/>
<accession>A0AAV7LB76</accession>
<organism evidence="1 2">
    <name type="scientific">Pleurodeles waltl</name>
    <name type="common">Iberian ribbed newt</name>
    <dbReference type="NCBI Taxonomy" id="8319"/>
    <lineage>
        <taxon>Eukaryota</taxon>
        <taxon>Metazoa</taxon>
        <taxon>Chordata</taxon>
        <taxon>Craniata</taxon>
        <taxon>Vertebrata</taxon>
        <taxon>Euteleostomi</taxon>
        <taxon>Amphibia</taxon>
        <taxon>Batrachia</taxon>
        <taxon>Caudata</taxon>
        <taxon>Salamandroidea</taxon>
        <taxon>Salamandridae</taxon>
        <taxon>Pleurodelinae</taxon>
        <taxon>Pleurodeles</taxon>
    </lineage>
</organism>
<dbReference type="EMBL" id="JANPWB010000015">
    <property type="protein sequence ID" value="KAJ1087647.1"/>
    <property type="molecule type" value="Genomic_DNA"/>
</dbReference>
<evidence type="ECO:0000313" key="1">
    <source>
        <dbReference type="EMBL" id="KAJ1087647.1"/>
    </source>
</evidence>
<name>A0AAV7LB76_PLEWA</name>
<dbReference type="AlphaFoldDB" id="A0AAV7LB76"/>
<reference evidence="1" key="1">
    <citation type="journal article" date="2022" name="bioRxiv">
        <title>Sequencing and chromosome-scale assembly of the giantPleurodeles waltlgenome.</title>
        <authorList>
            <person name="Brown T."/>
            <person name="Elewa A."/>
            <person name="Iarovenko S."/>
            <person name="Subramanian E."/>
            <person name="Araus A.J."/>
            <person name="Petzold A."/>
            <person name="Susuki M."/>
            <person name="Suzuki K.-i.T."/>
            <person name="Hayashi T."/>
            <person name="Toyoda A."/>
            <person name="Oliveira C."/>
            <person name="Osipova E."/>
            <person name="Leigh N.D."/>
            <person name="Simon A."/>
            <person name="Yun M.H."/>
        </authorList>
    </citation>
    <scope>NUCLEOTIDE SEQUENCE</scope>
    <source>
        <strain evidence="1">20211129_DDA</strain>
        <tissue evidence="1">Liver</tissue>
    </source>
</reference>
<keyword evidence="2" id="KW-1185">Reference proteome</keyword>